<dbReference type="AlphaFoldDB" id="A0A8T4KQN4"/>
<dbReference type="Pfam" id="PF04895">
    <property type="entry name" value="Nre_C"/>
    <property type="match status" value="1"/>
</dbReference>
<comment type="domain">
    <text evidence="1">Contains a predicted C4 metal binding domain at the N-terminus, which could be a zinc finger DNA binding domain.</text>
</comment>
<evidence type="ECO:0000313" key="5">
    <source>
        <dbReference type="Proteomes" id="UP000677687"/>
    </source>
</evidence>
<name>A0A8T4KQN4_9ARCH</name>
<dbReference type="PANTHER" id="PTHR38136:SF2">
    <property type="entry name" value="DNA REPAIR PROTEIN"/>
    <property type="match status" value="1"/>
</dbReference>
<comment type="caution">
    <text evidence="4">The sequence shown here is derived from an EMBL/GenBank/DDBJ whole genome shotgun (WGS) entry which is preliminary data.</text>
</comment>
<keyword evidence="1" id="KW-0479">Metal-binding</keyword>
<dbReference type="EMBL" id="JAGVWD010000033">
    <property type="protein sequence ID" value="MBS3057428.1"/>
    <property type="molecule type" value="Genomic_DNA"/>
</dbReference>
<dbReference type="InterPro" id="IPR006979">
    <property type="entry name" value="Nre_C"/>
</dbReference>
<dbReference type="GO" id="GO:0008270">
    <property type="term" value="F:zinc ion binding"/>
    <property type="evidence" value="ECO:0007669"/>
    <property type="project" value="UniProtKB-UniRule"/>
</dbReference>
<dbReference type="HAMAP" id="MF_02096">
    <property type="entry name" value="Nre"/>
    <property type="match status" value="1"/>
</dbReference>
<dbReference type="InterPro" id="IPR033167">
    <property type="entry name" value="Nre"/>
</dbReference>
<sequence length="414" mass="47230">MNASPSAELCVRCKGRLYCGMHYCPILERYKSAKRITSEIKGNEFSGNSPPSVFVSWHDYPNISFAPMSPPKVMENADLLDNPEKWYGIAQEEIIAFREILIRSTKKFNALSASNPSYELSEMQEMVMASKPTEVEIKLKYAPKIELEFDASAAPSGPVAPLEKFTLAENPKIPKDIDYAVSDFDLKANSALQELYKKEIPVHTLYKLLSAGLLGIQKQRKLTPTRWSITATDSNLSNAMISRIKEFSKIDSYLLFNSNYLDNNFYVLLLPSEWQFEQLEAWQPGSPWAGNAETAFIISDYEFYKGRTTYADNVTGAYYSARLAVCEYLTQKKKQAGAIIFREIGSEYKIPLGVWVIRQTIRNAMESKPLNFLDRDLALAYIGTKLRIPIRMWIKKSRVLDQLFHQKTLHDFTP</sequence>
<comment type="function">
    <text evidence="1">Involved in DNA damage repair.</text>
</comment>
<dbReference type="GO" id="GO:0006281">
    <property type="term" value="P:DNA repair"/>
    <property type="evidence" value="ECO:0007669"/>
    <property type="project" value="UniProtKB-UniRule"/>
</dbReference>
<gene>
    <name evidence="4" type="ORF">J4415_02260</name>
</gene>
<keyword evidence="1" id="KW-0863">Zinc-finger</keyword>
<keyword evidence="1" id="KW-0862">Zinc</keyword>
<feature type="domain" description="Archaeal Nre C-terminal" evidence="3">
    <location>
        <begin position="303"/>
        <end position="412"/>
    </location>
</feature>
<evidence type="ECO:0000313" key="4">
    <source>
        <dbReference type="EMBL" id="MBS3057428.1"/>
    </source>
</evidence>
<reference evidence="4" key="2">
    <citation type="submission" date="2021-05" db="EMBL/GenBank/DDBJ databases">
        <title>Protein family content uncovers lineage relationships and bacterial pathway maintenance mechanisms in DPANN archaea.</title>
        <authorList>
            <person name="Castelle C.J."/>
            <person name="Meheust R."/>
            <person name="Jaffe A.L."/>
            <person name="Seitz K."/>
            <person name="Gong X."/>
            <person name="Baker B.J."/>
            <person name="Banfield J.F."/>
        </authorList>
    </citation>
    <scope>NUCLEOTIDE SEQUENCE</scope>
    <source>
        <strain evidence="4">RIFCSPHIGHO2_01_FULL_AR10_44_11</strain>
    </source>
</reference>
<dbReference type="Proteomes" id="UP000677687">
    <property type="component" value="Unassembled WGS sequence"/>
</dbReference>
<feature type="zinc finger region" description="C4-type" evidence="1">
    <location>
        <begin position="10"/>
        <end position="24"/>
    </location>
</feature>
<evidence type="ECO:0000259" key="2">
    <source>
        <dbReference type="Pfam" id="PF04894"/>
    </source>
</evidence>
<dbReference type="Pfam" id="PF04894">
    <property type="entry name" value="Nre_N"/>
    <property type="match status" value="1"/>
</dbReference>
<protein>
    <recommendedName>
        <fullName evidence="1">DNA repair protein</fullName>
    </recommendedName>
</protein>
<comment type="similarity">
    <text evidence="1">Belongs to the Nre family.</text>
</comment>
<dbReference type="InterPro" id="IPR006978">
    <property type="entry name" value="Nre_N"/>
</dbReference>
<proteinExistence type="inferred from homology"/>
<feature type="domain" description="Archaeal Nre N-terminal" evidence="2">
    <location>
        <begin position="19"/>
        <end position="288"/>
    </location>
</feature>
<evidence type="ECO:0000256" key="1">
    <source>
        <dbReference type="HAMAP-Rule" id="MF_02096"/>
    </source>
</evidence>
<accession>A0A8T4KQN4</accession>
<organism evidence="4 5">
    <name type="scientific">Candidatus Iainarchaeum sp</name>
    <dbReference type="NCBI Taxonomy" id="3101447"/>
    <lineage>
        <taxon>Archaea</taxon>
        <taxon>Candidatus Iainarchaeota</taxon>
        <taxon>Candidatus Iainarchaeia</taxon>
        <taxon>Candidatus Iainarchaeales</taxon>
        <taxon>Candidatus Iainarchaeaceae</taxon>
        <taxon>Candidatus Iainarchaeum</taxon>
    </lineage>
</organism>
<keyword evidence="1" id="KW-0227">DNA damage</keyword>
<reference evidence="4" key="1">
    <citation type="submission" date="2021-03" db="EMBL/GenBank/DDBJ databases">
        <authorList>
            <person name="Jaffe A."/>
        </authorList>
    </citation>
    <scope>NUCLEOTIDE SEQUENCE</scope>
    <source>
        <strain evidence="4">RIFCSPHIGHO2_01_FULL_AR10_44_11</strain>
    </source>
</reference>
<dbReference type="PANTHER" id="PTHR38136">
    <property type="entry name" value="DNA REPAIR PROTEIN"/>
    <property type="match status" value="1"/>
</dbReference>
<evidence type="ECO:0000259" key="3">
    <source>
        <dbReference type="Pfam" id="PF04895"/>
    </source>
</evidence>
<keyword evidence="1" id="KW-0234">DNA repair</keyword>